<proteinExistence type="predicted"/>
<dbReference type="InterPro" id="IPR027417">
    <property type="entry name" value="P-loop_NTPase"/>
</dbReference>
<comment type="caution">
    <text evidence="9">The sequence shown here is derived from an EMBL/GenBank/DDBJ whole genome shotgun (WGS) entry which is preliminary data.</text>
</comment>
<gene>
    <name evidence="9" type="ORF">RI129_005890</name>
</gene>
<protein>
    <recommendedName>
        <fullName evidence="8">ABC transporter domain-containing protein</fullName>
    </recommendedName>
</protein>
<accession>A0AAN7V9R4</accession>
<evidence type="ECO:0000313" key="9">
    <source>
        <dbReference type="EMBL" id="KAK5644590.1"/>
    </source>
</evidence>
<keyword evidence="5 7" id="KW-1133">Transmembrane helix</keyword>
<dbReference type="PANTHER" id="PTHR43038">
    <property type="entry name" value="ATP-BINDING CASSETTE, SUB-FAMILY H, MEMBER 1"/>
    <property type="match status" value="1"/>
</dbReference>
<dbReference type="PANTHER" id="PTHR43038:SF3">
    <property type="entry name" value="ABC TRANSPORTER G FAMILY MEMBER 20 ISOFORM X1"/>
    <property type="match status" value="1"/>
</dbReference>
<sequence>MEGTSNSSALPSSSKDSTVYKRAIHPTIEIINGYKDVGYWQNRRLILNNLNMTVYEGEVYTLLGPQSCGKSTVLGVILGFTKLTTGTVKVFGFDPGHELSGIPGIRVGYIPKSKGLYQEFTVNETLYYYGKLLGLKKEYITERIYFLINLLKLPNDQHYVKYYNEGIQKQISFAIALLHEPELLILDEPCDGLDPKLTRSMWEYMKMLCRQDKTILTTTQTCDEARWSDRLGLINNGQVLLEGNPKELLTKYKEKTLERLYCRAYITDPQLIQTSVEVDNVPSALLNVHRSSSEGFLYSGVDNNMTRPKHENLPQQVRRRTNCLKKIGDCCTKFNRFYVLLTRDITLVLRKYIWLVTFLLLPAIYLLLFCASIGTTPHSLPVGIVNYEVTGHTCDDPEMVSCRLLRSLNKHIIHTSFFDSTEEAFRAAENLEILGILIINKTTSKYFYEFFGNLLLGRLKQMGPPPFKLHLDRTSKIVANTIERNVRHAIDFAIADFKDRVDFDIGQFLLIGTPLFGLEKTENVEGLAPGVALSFTFHSITFVIGVIMVKNWQNAIPARNYLAGVKIEEEVLSYMLVAGFITFLQAILMYNVMLFLFGMSMIAHFGNVILIVIFQIICGISFGVHWPIESLPLWLYILSSLLPCTKSVEAICTVLQRNTQIDNEVVWMGLLVPFCWTIFFTIFYTFRYKISEI</sequence>
<dbReference type="Pfam" id="PF00005">
    <property type="entry name" value="ABC_tran"/>
    <property type="match status" value="1"/>
</dbReference>
<evidence type="ECO:0000256" key="3">
    <source>
        <dbReference type="ARBA" id="ARBA00022741"/>
    </source>
</evidence>
<keyword evidence="10" id="KW-1185">Reference proteome</keyword>
<dbReference type="GO" id="GO:0140359">
    <property type="term" value="F:ABC-type transporter activity"/>
    <property type="evidence" value="ECO:0007669"/>
    <property type="project" value="InterPro"/>
</dbReference>
<dbReference type="InterPro" id="IPR013525">
    <property type="entry name" value="ABC2_TM"/>
</dbReference>
<dbReference type="InterPro" id="IPR003439">
    <property type="entry name" value="ABC_transporter-like_ATP-bd"/>
</dbReference>
<dbReference type="GO" id="GO:0016020">
    <property type="term" value="C:membrane"/>
    <property type="evidence" value="ECO:0007669"/>
    <property type="project" value="UniProtKB-SubCell"/>
</dbReference>
<dbReference type="GO" id="GO:0016887">
    <property type="term" value="F:ATP hydrolysis activity"/>
    <property type="evidence" value="ECO:0007669"/>
    <property type="project" value="InterPro"/>
</dbReference>
<organism evidence="9 10">
    <name type="scientific">Pyrocoelia pectoralis</name>
    <dbReference type="NCBI Taxonomy" id="417401"/>
    <lineage>
        <taxon>Eukaryota</taxon>
        <taxon>Metazoa</taxon>
        <taxon>Ecdysozoa</taxon>
        <taxon>Arthropoda</taxon>
        <taxon>Hexapoda</taxon>
        <taxon>Insecta</taxon>
        <taxon>Pterygota</taxon>
        <taxon>Neoptera</taxon>
        <taxon>Endopterygota</taxon>
        <taxon>Coleoptera</taxon>
        <taxon>Polyphaga</taxon>
        <taxon>Elateriformia</taxon>
        <taxon>Elateroidea</taxon>
        <taxon>Lampyridae</taxon>
        <taxon>Lampyrinae</taxon>
        <taxon>Pyrocoelia</taxon>
    </lineage>
</organism>
<dbReference type="Gene3D" id="3.40.50.300">
    <property type="entry name" value="P-loop containing nucleotide triphosphate hydrolases"/>
    <property type="match status" value="1"/>
</dbReference>
<dbReference type="GO" id="GO:0005524">
    <property type="term" value="F:ATP binding"/>
    <property type="evidence" value="ECO:0007669"/>
    <property type="project" value="UniProtKB-KW"/>
</dbReference>
<dbReference type="AlphaFoldDB" id="A0AAN7V9R4"/>
<comment type="subcellular location">
    <subcellularLocation>
        <location evidence="1">Membrane</location>
        <topology evidence="1">Multi-pass membrane protein</topology>
    </subcellularLocation>
</comment>
<dbReference type="InterPro" id="IPR003593">
    <property type="entry name" value="AAA+_ATPase"/>
</dbReference>
<name>A0AAN7V9R4_9COLE</name>
<feature type="transmembrane region" description="Helical" evidence="7">
    <location>
        <begin position="608"/>
        <end position="628"/>
    </location>
</feature>
<keyword evidence="3" id="KW-0547">Nucleotide-binding</keyword>
<evidence type="ECO:0000313" key="10">
    <source>
        <dbReference type="Proteomes" id="UP001329430"/>
    </source>
</evidence>
<dbReference type="Pfam" id="PF12698">
    <property type="entry name" value="ABC2_membrane_3"/>
    <property type="match status" value="1"/>
</dbReference>
<evidence type="ECO:0000256" key="6">
    <source>
        <dbReference type="ARBA" id="ARBA00023136"/>
    </source>
</evidence>
<evidence type="ECO:0000256" key="2">
    <source>
        <dbReference type="ARBA" id="ARBA00022692"/>
    </source>
</evidence>
<feature type="transmembrane region" description="Helical" evidence="7">
    <location>
        <begin position="572"/>
        <end position="596"/>
    </location>
</feature>
<feature type="transmembrane region" description="Helical" evidence="7">
    <location>
        <begin position="665"/>
        <end position="686"/>
    </location>
</feature>
<evidence type="ECO:0000256" key="7">
    <source>
        <dbReference type="SAM" id="Phobius"/>
    </source>
</evidence>
<dbReference type="PROSITE" id="PS50893">
    <property type="entry name" value="ABC_TRANSPORTER_2"/>
    <property type="match status" value="1"/>
</dbReference>
<reference evidence="9 10" key="1">
    <citation type="journal article" date="2024" name="Insects">
        <title>An Improved Chromosome-Level Genome Assembly of the Firefly Pyrocoelia pectoralis.</title>
        <authorList>
            <person name="Fu X."/>
            <person name="Meyer-Rochow V.B."/>
            <person name="Ballantyne L."/>
            <person name="Zhu X."/>
        </authorList>
    </citation>
    <scope>NUCLEOTIDE SEQUENCE [LARGE SCALE GENOMIC DNA]</scope>
    <source>
        <strain evidence="9">XCY_ONT2</strain>
    </source>
</reference>
<dbReference type="SUPFAM" id="SSF52540">
    <property type="entry name" value="P-loop containing nucleoside triphosphate hydrolases"/>
    <property type="match status" value="1"/>
</dbReference>
<keyword evidence="2 7" id="KW-0812">Transmembrane</keyword>
<keyword evidence="4" id="KW-0067">ATP-binding</keyword>
<dbReference type="Proteomes" id="UP001329430">
    <property type="component" value="Chromosome 4"/>
</dbReference>
<dbReference type="EMBL" id="JAVRBK010000004">
    <property type="protein sequence ID" value="KAK5644590.1"/>
    <property type="molecule type" value="Genomic_DNA"/>
</dbReference>
<evidence type="ECO:0000259" key="8">
    <source>
        <dbReference type="PROSITE" id="PS50893"/>
    </source>
</evidence>
<keyword evidence="6 7" id="KW-0472">Membrane</keyword>
<feature type="transmembrane region" description="Helical" evidence="7">
    <location>
        <begin position="530"/>
        <end position="552"/>
    </location>
</feature>
<evidence type="ECO:0000256" key="5">
    <source>
        <dbReference type="ARBA" id="ARBA00022989"/>
    </source>
</evidence>
<feature type="domain" description="ABC transporter" evidence="8">
    <location>
        <begin position="28"/>
        <end position="261"/>
    </location>
</feature>
<evidence type="ECO:0000256" key="1">
    <source>
        <dbReference type="ARBA" id="ARBA00004141"/>
    </source>
</evidence>
<dbReference type="SMART" id="SM00382">
    <property type="entry name" value="AAA"/>
    <property type="match status" value="1"/>
</dbReference>
<evidence type="ECO:0000256" key="4">
    <source>
        <dbReference type="ARBA" id="ARBA00022840"/>
    </source>
</evidence>
<feature type="transmembrane region" description="Helical" evidence="7">
    <location>
        <begin position="352"/>
        <end position="371"/>
    </location>
</feature>